<evidence type="ECO:0000313" key="8">
    <source>
        <dbReference type="EMBL" id="TDS31773.1"/>
    </source>
</evidence>
<dbReference type="RefSeq" id="WP_073155969.1">
    <property type="nucleotide sequence ID" value="NZ_FMYT01000001.1"/>
</dbReference>
<dbReference type="OrthoDB" id="27330at2"/>
<reference evidence="6 11" key="1">
    <citation type="submission" date="2016-10" db="EMBL/GenBank/DDBJ databases">
        <authorList>
            <person name="de Groot N.N."/>
        </authorList>
    </citation>
    <scope>NUCLEOTIDE SEQUENCE [LARGE SCALE GENOMIC DNA]</scope>
    <source>
        <strain evidence="6 11">WG7</strain>
    </source>
</reference>
<reference evidence="8 14" key="3">
    <citation type="submission" date="2019-03" db="EMBL/GenBank/DDBJ databases">
        <title>Deep subsurface shale carbon reservoir microbial communities from Ohio and West Virginia, USA.</title>
        <authorList>
            <person name="Wrighton K."/>
        </authorList>
    </citation>
    <scope>NUCLEOTIDE SEQUENCE [LARGE SCALE GENOMIC DNA]</scope>
    <source>
        <strain evidence="8 14">UTICA-S4D12</strain>
    </source>
</reference>
<evidence type="ECO:0000313" key="15">
    <source>
        <dbReference type="Proteomes" id="UP000324896"/>
    </source>
</evidence>
<evidence type="ECO:0000313" key="5">
    <source>
        <dbReference type="EMBL" id="SDE65094.1"/>
    </source>
</evidence>
<keyword evidence="2" id="KW-0472">Membrane</keyword>
<dbReference type="EMBL" id="FOHG01000001">
    <property type="protein sequence ID" value="SES62683.1"/>
    <property type="molecule type" value="Genomic_DNA"/>
</dbReference>
<dbReference type="Proteomes" id="UP000198612">
    <property type="component" value="Unassembled WGS sequence"/>
</dbReference>
<name>A0A1G6HTQ3_9FIRM</name>
<proteinExistence type="inferred from homology"/>
<keyword evidence="2" id="KW-1133">Transmembrane helix</keyword>
<comment type="similarity">
    <text evidence="1">Belongs to the LytR/CpsA/Psr (LCP) family.</text>
</comment>
<dbReference type="PANTHER" id="PTHR33392:SF6">
    <property type="entry name" value="POLYISOPRENYL-TEICHOIC ACID--PEPTIDOGLYCAN TEICHOIC ACID TRANSFERASE TAGU"/>
    <property type="match status" value="1"/>
</dbReference>
<evidence type="ECO:0000313" key="12">
    <source>
        <dbReference type="Proteomes" id="UP000199519"/>
    </source>
</evidence>
<dbReference type="InterPro" id="IPR004474">
    <property type="entry name" value="LytR_CpsA_psr"/>
</dbReference>
<dbReference type="EMBL" id="FNBJ01000001">
    <property type="protein sequence ID" value="SDE65094.1"/>
    <property type="molecule type" value="Genomic_DNA"/>
</dbReference>
<dbReference type="STRING" id="54121.SAMN04515653_10478"/>
<dbReference type="AlphaFoldDB" id="A0A1G6HTQ3"/>
<dbReference type="InterPro" id="IPR050922">
    <property type="entry name" value="LytR/CpsA/Psr_CW_biosynth"/>
</dbReference>
<evidence type="ECO:0000256" key="2">
    <source>
        <dbReference type="SAM" id="Phobius"/>
    </source>
</evidence>
<keyword evidence="12" id="KW-1185">Reference proteome</keyword>
<reference evidence="9 13" key="4">
    <citation type="submission" date="2019-03" db="EMBL/GenBank/DDBJ databases">
        <title>Subsurface microbial communities from deep shales in Ohio and West Virginia, USA.</title>
        <authorList>
            <person name="Wrighton K."/>
        </authorList>
    </citation>
    <scope>NUCLEOTIDE SEQUENCE [LARGE SCALE GENOMIC DNA]</scope>
    <source>
        <strain evidence="9 13">DSMZ 11287</strain>
    </source>
</reference>
<dbReference type="NCBIfam" id="TIGR00350">
    <property type="entry name" value="lytR_cpsA_psr"/>
    <property type="match status" value="1"/>
</dbReference>
<sequence length="284" mass="32204">MAEKNKHDNQDNQESSKNHKWLGILIIALLLLFIGLTGYYLESGLKPLVNGNDDLSQMEENQSFLDQILSILGMGENNFNQNLNILFVGLDDEASVVLGTVEADSIVLGKLRPEANSLQLEYINENLEHENKLLKEYNKEDIQLAVEEITKTEIDYYVYVNYQGFEKVIDELGGVQLRLKEDVKVSSLGLDLKAGNNLLSGKEALNFVRWSSSSYLPRSERQKMLIKAVVTKLKTDNIMLNVKELYNTIVVSYNSVETDINAVLAAEIFNYIRSNSELELEFIE</sequence>
<evidence type="ECO:0000313" key="4">
    <source>
        <dbReference type="EMBL" id="SDB97574.1"/>
    </source>
</evidence>
<evidence type="ECO:0000256" key="1">
    <source>
        <dbReference type="ARBA" id="ARBA00006068"/>
    </source>
</evidence>
<protein>
    <submittedName>
        <fullName evidence="4">Cell envelope-related function transcriptional attenuator common domain-containing protein</fullName>
    </submittedName>
    <submittedName>
        <fullName evidence="8">LytR family transcriptional attenuator</fullName>
    </submittedName>
</protein>
<dbReference type="EMBL" id="SOEF01000001">
    <property type="protein sequence ID" value="TDX48086.1"/>
    <property type="molecule type" value="Genomic_DNA"/>
</dbReference>
<evidence type="ECO:0000313" key="13">
    <source>
        <dbReference type="Proteomes" id="UP000295472"/>
    </source>
</evidence>
<evidence type="ECO:0000313" key="11">
    <source>
        <dbReference type="Proteomes" id="UP000198945"/>
    </source>
</evidence>
<evidence type="ECO:0000313" key="9">
    <source>
        <dbReference type="EMBL" id="TDX48086.1"/>
    </source>
</evidence>
<gene>
    <name evidence="8" type="ORF">BY453_10989</name>
    <name evidence="9" type="ORF">C7954_10149</name>
    <name evidence="4" type="ORF">SAMN04488597_101139</name>
    <name evidence="5" type="ORF">SAMN04488598_10112</name>
    <name evidence="7" type="ORF">SAMN04515652_101279</name>
    <name evidence="6" type="ORF">SAMN04515654_101135</name>
</gene>
<accession>A0A1G6HTQ3</accession>
<dbReference type="EMBL" id="FNEH01000001">
    <property type="protein sequence ID" value="SDI06286.1"/>
    <property type="molecule type" value="Genomic_DNA"/>
</dbReference>
<dbReference type="EMBL" id="FMYT01000001">
    <property type="protein sequence ID" value="SDB97574.1"/>
    <property type="molecule type" value="Genomic_DNA"/>
</dbReference>
<dbReference type="Gene3D" id="3.40.630.190">
    <property type="entry name" value="LCP protein"/>
    <property type="match status" value="1"/>
</dbReference>
<dbReference type="Proteomes" id="UP000295758">
    <property type="component" value="Unassembled WGS sequence"/>
</dbReference>
<evidence type="ECO:0000313" key="10">
    <source>
        <dbReference type="Proteomes" id="UP000198612"/>
    </source>
</evidence>
<keyword evidence="2" id="KW-0812">Transmembrane</keyword>
<feature type="domain" description="Cell envelope-related transcriptional attenuator" evidence="3">
    <location>
        <begin position="138"/>
        <end position="234"/>
    </location>
</feature>
<dbReference type="GeneID" id="57011464"/>
<feature type="transmembrane region" description="Helical" evidence="2">
    <location>
        <begin position="21"/>
        <end position="41"/>
    </location>
</feature>
<dbReference type="Proteomes" id="UP000324896">
    <property type="component" value="Unassembled WGS sequence"/>
</dbReference>
<organism evidence="4 15">
    <name type="scientific">Halanaerobium congolense</name>
    <dbReference type="NCBI Taxonomy" id="54121"/>
    <lineage>
        <taxon>Bacteria</taxon>
        <taxon>Bacillati</taxon>
        <taxon>Bacillota</taxon>
        <taxon>Clostridia</taxon>
        <taxon>Halanaerobiales</taxon>
        <taxon>Halanaerobiaceae</taxon>
        <taxon>Halanaerobium</taxon>
    </lineage>
</organism>
<evidence type="ECO:0000313" key="7">
    <source>
        <dbReference type="EMBL" id="SES62683.1"/>
    </source>
</evidence>
<reference evidence="10 12" key="2">
    <citation type="submission" date="2016-10" db="EMBL/GenBank/DDBJ databases">
        <authorList>
            <person name="Varghese N."/>
            <person name="Submissions S."/>
        </authorList>
    </citation>
    <scope>NUCLEOTIDE SEQUENCE [LARGE SCALE GENOMIC DNA]</scope>
    <source>
        <strain evidence="4 15">WG10</strain>
        <strain evidence="5 12">WG2</strain>
        <strain evidence="7 10">WG5</strain>
    </source>
</reference>
<evidence type="ECO:0000259" key="3">
    <source>
        <dbReference type="Pfam" id="PF03816"/>
    </source>
</evidence>
<dbReference type="PANTHER" id="PTHR33392">
    <property type="entry name" value="POLYISOPRENYL-TEICHOIC ACID--PEPTIDOGLYCAN TEICHOIC ACID TRANSFERASE TAGU"/>
    <property type="match status" value="1"/>
</dbReference>
<evidence type="ECO:0000313" key="14">
    <source>
        <dbReference type="Proteomes" id="UP000295758"/>
    </source>
</evidence>
<dbReference type="Pfam" id="PF03816">
    <property type="entry name" value="LytR_cpsA_psr"/>
    <property type="match status" value="1"/>
</dbReference>
<evidence type="ECO:0000313" key="6">
    <source>
        <dbReference type="EMBL" id="SDI06286.1"/>
    </source>
</evidence>
<dbReference type="Proteomes" id="UP000295472">
    <property type="component" value="Unassembled WGS sequence"/>
</dbReference>
<dbReference type="EMBL" id="SOAA01000009">
    <property type="protein sequence ID" value="TDS31773.1"/>
    <property type="molecule type" value="Genomic_DNA"/>
</dbReference>
<dbReference type="Proteomes" id="UP000199519">
    <property type="component" value="Unassembled WGS sequence"/>
</dbReference>
<dbReference type="Proteomes" id="UP000198945">
    <property type="component" value="Unassembled WGS sequence"/>
</dbReference>